<protein>
    <recommendedName>
        <fullName evidence="8">MLO-like protein</fullName>
    </recommendedName>
</protein>
<dbReference type="GO" id="GO:0006952">
    <property type="term" value="P:defense response"/>
    <property type="evidence" value="ECO:0007669"/>
    <property type="project" value="UniProtKB-KW"/>
</dbReference>
<comment type="similarity">
    <text evidence="2 8">Belongs to the MLO family.</text>
</comment>
<keyword evidence="8" id="KW-0112">Calmodulin-binding</keyword>
<dbReference type="Pfam" id="PF03094">
    <property type="entry name" value="Mlo"/>
    <property type="match status" value="1"/>
</dbReference>
<feature type="region of interest" description="Disordered" evidence="9">
    <location>
        <begin position="357"/>
        <end position="384"/>
    </location>
</feature>
<comment type="domain">
    <text evidence="8">The C-terminus contains a calmodulin-binding domain, which binds calmodulin in a calcium-dependent fashion.</text>
</comment>
<feature type="transmembrane region" description="Helical" evidence="10">
    <location>
        <begin position="304"/>
        <end position="329"/>
    </location>
</feature>
<dbReference type="AlphaFoldDB" id="A0A0B2QU41"/>
<evidence type="ECO:0000313" key="11">
    <source>
        <dbReference type="EMBL" id="KHN25050.1"/>
    </source>
</evidence>
<reference evidence="11" key="1">
    <citation type="submission" date="2014-07" db="EMBL/GenBank/DDBJ databases">
        <title>Identification of a novel salt tolerance gene in wild soybean by whole-genome sequencing.</title>
        <authorList>
            <person name="Lam H.-M."/>
            <person name="Qi X."/>
            <person name="Li M.-W."/>
            <person name="Liu X."/>
            <person name="Xie M."/>
            <person name="Ni M."/>
            <person name="Xu X."/>
        </authorList>
    </citation>
    <scope>NUCLEOTIDE SEQUENCE [LARGE SCALE GENOMIC DNA]</scope>
    <source>
        <tissue evidence="11">Root</tissue>
    </source>
</reference>
<evidence type="ECO:0000256" key="7">
    <source>
        <dbReference type="ARBA" id="ARBA00023265"/>
    </source>
</evidence>
<name>A0A0B2QU41_GLYSO</name>
<keyword evidence="7 8" id="KW-0568">Pathogenesis-related protein</keyword>
<feature type="compositionally biased region" description="Polar residues" evidence="9">
    <location>
        <begin position="369"/>
        <end position="384"/>
    </location>
</feature>
<comment type="subcellular location">
    <subcellularLocation>
        <location evidence="1 8">Membrane</location>
        <topology evidence="1 8">Multi-pass membrane protein</topology>
    </subcellularLocation>
</comment>
<evidence type="ECO:0000256" key="5">
    <source>
        <dbReference type="ARBA" id="ARBA00022989"/>
    </source>
</evidence>
<comment type="function">
    <text evidence="8">May be involved in modulation of pathogen defense and leaf cell death.</text>
</comment>
<dbReference type="PANTHER" id="PTHR31942:SF124">
    <property type="entry name" value="MLO-LIKE PROTEIN"/>
    <property type="match status" value="1"/>
</dbReference>
<dbReference type="GO" id="GO:0016020">
    <property type="term" value="C:membrane"/>
    <property type="evidence" value="ECO:0007669"/>
    <property type="project" value="UniProtKB-SubCell"/>
</dbReference>
<feature type="transmembrane region" description="Helical" evidence="10">
    <location>
        <begin position="159"/>
        <end position="180"/>
    </location>
</feature>
<organism evidence="11">
    <name type="scientific">Glycine soja</name>
    <name type="common">Wild soybean</name>
    <dbReference type="NCBI Taxonomy" id="3848"/>
    <lineage>
        <taxon>Eukaryota</taxon>
        <taxon>Viridiplantae</taxon>
        <taxon>Streptophyta</taxon>
        <taxon>Embryophyta</taxon>
        <taxon>Tracheophyta</taxon>
        <taxon>Spermatophyta</taxon>
        <taxon>Magnoliopsida</taxon>
        <taxon>eudicotyledons</taxon>
        <taxon>Gunneridae</taxon>
        <taxon>Pentapetalae</taxon>
        <taxon>rosids</taxon>
        <taxon>fabids</taxon>
        <taxon>Fabales</taxon>
        <taxon>Fabaceae</taxon>
        <taxon>Papilionoideae</taxon>
        <taxon>50 kb inversion clade</taxon>
        <taxon>NPAAA clade</taxon>
        <taxon>indigoferoid/millettioid clade</taxon>
        <taxon>Phaseoleae</taxon>
        <taxon>Glycine</taxon>
        <taxon>Glycine subgen. Soja</taxon>
    </lineage>
</organism>
<feature type="transmembrane region" description="Helical" evidence="10">
    <location>
        <begin position="206"/>
        <end position="224"/>
    </location>
</feature>
<evidence type="ECO:0000256" key="9">
    <source>
        <dbReference type="SAM" id="MobiDB-lite"/>
    </source>
</evidence>
<evidence type="ECO:0000256" key="10">
    <source>
        <dbReference type="SAM" id="Phobius"/>
    </source>
</evidence>
<dbReference type="PANTHER" id="PTHR31942">
    <property type="entry name" value="MLO-LIKE PROTEIN 1"/>
    <property type="match status" value="1"/>
</dbReference>
<dbReference type="InterPro" id="IPR004326">
    <property type="entry name" value="Mlo"/>
</dbReference>
<sequence length="472" mass="53905">MGGSGGRNLDETPTWAIAVVCFVLLSISITIEHIFHVIGKWFKQKHKRALYESLEKIKSELMLLGFISLLLTVGQGLISRICISEKVAGTFHPCSTKRVKHSTPPLDHDDDETNGRRLLAAILSSDDESHRRILALGARDKCAAQGKVPFVSSEAIHQLHIFIFVLAVFHVLYCILTLALGRAKMRRWKRWEVETKTAEYQFSHGWYSYLWLPFAPLIIVLLVGTKLQVIITKMGQRIQQRGEVVKGVPLVQPGDDLFWFNKPRLILYLINFVLFQNAFQLAFFSWAALQFMMKSCFHSQKQGVVIRISMGIFVQFLCSYVTLPLYALVTQMGSTMKPTIFNKRVATALRKWHHTAKKNVKQNRGLRLQTPSSTRPTTPNHPKSQVNFLRRYHSEMAPYPSSPIRFDFEANLSYEVNATSSSIHHHEMEMGHQAYDHAEKVDEPSSTLVGLSLPQREIDIEHGKEFSFDNKE</sequence>
<dbReference type="GO" id="GO:0005516">
    <property type="term" value="F:calmodulin binding"/>
    <property type="evidence" value="ECO:0007669"/>
    <property type="project" value="UniProtKB-KW"/>
</dbReference>
<evidence type="ECO:0000256" key="4">
    <source>
        <dbReference type="ARBA" id="ARBA00022821"/>
    </source>
</evidence>
<keyword evidence="6 8" id="KW-0472">Membrane</keyword>
<feature type="transmembrane region" description="Helical" evidence="10">
    <location>
        <begin position="15"/>
        <end position="38"/>
    </location>
</feature>
<evidence type="ECO:0000256" key="8">
    <source>
        <dbReference type="RuleBase" id="RU280816"/>
    </source>
</evidence>
<gene>
    <name evidence="8" type="primary">MLO</name>
    <name evidence="11" type="ORF">glysoja_042485</name>
</gene>
<dbReference type="EMBL" id="KN654689">
    <property type="protein sequence ID" value="KHN25050.1"/>
    <property type="molecule type" value="Genomic_DNA"/>
</dbReference>
<feature type="transmembrane region" description="Helical" evidence="10">
    <location>
        <begin position="265"/>
        <end position="292"/>
    </location>
</feature>
<evidence type="ECO:0000256" key="6">
    <source>
        <dbReference type="ARBA" id="ARBA00023136"/>
    </source>
</evidence>
<keyword evidence="5 8" id="KW-1133">Transmembrane helix</keyword>
<evidence type="ECO:0000256" key="3">
    <source>
        <dbReference type="ARBA" id="ARBA00022692"/>
    </source>
</evidence>
<evidence type="ECO:0000256" key="1">
    <source>
        <dbReference type="ARBA" id="ARBA00004141"/>
    </source>
</evidence>
<feature type="transmembrane region" description="Helical" evidence="10">
    <location>
        <begin position="59"/>
        <end position="78"/>
    </location>
</feature>
<evidence type="ECO:0000256" key="2">
    <source>
        <dbReference type="ARBA" id="ARBA00006574"/>
    </source>
</evidence>
<keyword evidence="4 8" id="KW-0611">Plant defense</keyword>
<proteinExistence type="inferred from homology"/>
<keyword evidence="3 8" id="KW-0812">Transmembrane</keyword>
<accession>A0A0B2QU41</accession>
<dbReference type="Proteomes" id="UP000053555">
    <property type="component" value="Unassembled WGS sequence"/>
</dbReference>